<reference evidence="1" key="1">
    <citation type="submission" date="2021-06" db="EMBL/GenBank/DDBJ databases">
        <authorList>
            <person name="Kallberg Y."/>
            <person name="Tangrot J."/>
            <person name="Rosling A."/>
        </authorList>
    </citation>
    <scope>NUCLEOTIDE SEQUENCE</scope>
    <source>
        <strain evidence="1">FL966</strain>
    </source>
</reference>
<feature type="non-terminal residue" evidence="1">
    <location>
        <position position="1"/>
    </location>
</feature>
<dbReference type="AlphaFoldDB" id="A0A9N9PC24"/>
<dbReference type="EMBL" id="CAJVQA010058683">
    <property type="protein sequence ID" value="CAG8827262.1"/>
    <property type="molecule type" value="Genomic_DNA"/>
</dbReference>
<sequence>ILAIKFKPPFSETCRCIGDNYIHYEIYEIIETNNFWDQIKDLVKILTSYCKMSQFRATATNISYSTFGNWLNYYYRAWAGQEPKCILREFNNFHLKNSPFNDKTYQQFEDEDALSYWCYVKNATNELGLVAYRIFDICVNAASVERLWSCMDFIQTKRRNRLT</sequence>
<evidence type="ECO:0000313" key="1">
    <source>
        <dbReference type="EMBL" id="CAG8827262.1"/>
    </source>
</evidence>
<gene>
    <name evidence="1" type="ORF">CPELLU_LOCUS20294</name>
</gene>
<organism evidence="1 2">
    <name type="scientific">Cetraspora pellucida</name>
    <dbReference type="NCBI Taxonomy" id="1433469"/>
    <lineage>
        <taxon>Eukaryota</taxon>
        <taxon>Fungi</taxon>
        <taxon>Fungi incertae sedis</taxon>
        <taxon>Mucoromycota</taxon>
        <taxon>Glomeromycotina</taxon>
        <taxon>Glomeromycetes</taxon>
        <taxon>Diversisporales</taxon>
        <taxon>Gigasporaceae</taxon>
        <taxon>Cetraspora</taxon>
    </lineage>
</organism>
<dbReference type="OrthoDB" id="2431171at2759"/>
<dbReference type="SUPFAM" id="SSF53098">
    <property type="entry name" value="Ribonuclease H-like"/>
    <property type="match status" value="1"/>
</dbReference>
<keyword evidence="2" id="KW-1185">Reference proteome</keyword>
<evidence type="ECO:0000313" key="2">
    <source>
        <dbReference type="Proteomes" id="UP000789759"/>
    </source>
</evidence>
<name>A0A9N9PC24_9GLOM</name>
<protein>
    <submittedName>
        <fullName evidence="1">304_t:CDS:1</fullName>
    </submittedName>
</protein>
<proteinExistence type="predicted"/>
<dbReference type="InterPro" id="IPR012337">
    <property type="entry name" value="RNaseH-like_sf"/>
</dbReference>
<dbReference type="Proteomes" id="UP000789759">
    <property type="component" value="Unassembled WGS sequence"/>
</dbReference>
<feature type="non-terminal residue" evidence="1">
    <location>
        <position position="163"/>
    </location>
</feature>
<accession>A0A9N9PC24</accession>
<comment type="caution">
    <text evidence="1">The sequence shown here is derived from an EMBL/GenBank/DDBJ whole genome shotgun (WGS) entry which is preliminary data.</text>
</comment>